<protein>
    <recommendedName>
        <fullName evidence="4">Probable 2-phosphosulfolactate phosphatase</fullName>
        <ecNumber evidence="3">3.1.3.71</ecNumber>
    </recommendedName>
</protein>
<evidence type="ECO:0000256" key="6">
    <source>
        <dbReference type="ARBA" id="ARBA00022842"/>
    </source>
</evidence>
<evidence type="ECO:0000256" key="2">
    <source>
        <dbReference type="ARBA" id="ARBA00009997"/>
    </source>
</evidence>
<keyword evidence="9" id="KW-1185">Reference proteome</keyword>
<evidence type="ECO:0000256" key="7">
    <source>
        <dbReference type="ARBA" id="ARBA00033711"/>
    </source>
</evidence>
<comment type="cofactor">
    <cofactor evidence="1">
        <name>Mg(2+)</name>
        <dbReference type="ChEBI" id="CHEBI:18420"/>
    </cofactor>
</comment>
<dbReference type="InterPro" id="IPR005238">
    <property type="entry name" value="ComB-like"/>
</dbReference>
<name>A0A7M2WZQ9_9BACT</name>
<evidence type="ECO:0000313" key="9">
    <source>
        <dbReference type="Proteomes" id="UP000593765"/>
    </source>
</evidence>
<proteinExistence type="inferred from homology"/>
<comment type="similarity">
    <text evidence="2">Belongs to the ComB family.</text>
</comment>
<dbReference type="Gene3D" id="3.90.1560.10">
    <property type="entry name" value="ComB-like"/>
    <property type="match status" value="1"/>
</dbReference>
<dbReference type="GO" id="GO:0000287">
    <property type="term" value="F:magnesium ion binding"/>
    <property type="evidence" value="ECO:0007669"/>
    <property type="project" value="InterPro"/>
</dbReference>
<keyword evidence="5" id="KW-0378">Hydrolase</keyword>
<dbReference type="PANTHER" id="PTHR37311">
    <property type="entry name" value="2-PHOSPHOSULFOLACTATE PHOSPHATASE-RELATED"/>
    <property type="match status" value="1"/>
</dbReference>
<evidence type="ECO:0000256" key="3">
    <source>
        <dbReference type="ARBA" id="ARBA00012953"/>
    </source>
</evidence>
<dbReference type="Pfam" id="PF04029">
    <property type="entry name" value="2-ph_phosp"/>
    <property type="match status" value="1"/>
</dbReference>
<dbReference type="KEGG" id="hbs:IPV69_06415"/>
<evidence type="ECO:0000256" key="1">
    <source>
        <dbReference type="ARBA" id="ARBA00001946"/>
    </source>
</evidence>
<evidence type="ECO:0000256" key="5">
    <source>
        <dbReference type="ARBA" id="ARBA00022801"/>
    </source>
</evidence>
<dbReference type="RefSeq" id="WP_206294096.1">
    <property type="nucleotide sequence ID" value="NZ_CP063458.1"/>
</dbReference>
<keyword evidence="6" id="KW-0460">Magnesium</keyword>
<dbReference type="PANTHER" id="PTHR37311:SF1">
    <property type="entry name" value="2-PHOSPHOSULFOLACTATE PHOSPHATASE-RELATED"/>
    <property type="match status" value="1"/>
</dbReference>
<dbReference type="GO" id="GO:0050545">
    <property type="term" value="F:sulfopyruvate decarboxylase activity"/>
    <property type="evidence" value="ECO:0007669"/>
    <property type="project" value="TreeGrafter"/>
</dbReference>
<dbReference type="EC" id="3.1.3.71" evidence="3"/>
<dbReference type="AlphaFoldDB" id="A0A7M2WZQ9"/>
<sequence length="247" mass="25591">MKLDVVFLPADLEPSHLNQRAVGVFDVLRATTTITAALAAGVREIRLFPDVASVRDAAKAVPPNETTLLLGEEHCLAPAGFDLGNSPGALRSDLHAGRVGLMSTTNGTRAMIAARGAAVRFAVCLVNASAAARAMSSTGRDITLLCAGTGGRVALEDVVGCGAVIAAIENLNGSVTLGGDTARIARQLFLDHRDDLRALIASGDGGQNVMSVGLTDDIDYCSRLDALKVVGVVEGGEPIVRPWMPPR</sequence>
<gene>
    <name evidence="8" type="ORF">IPV69_06415</name>
</gene>
<dbReference type="GO" id="GO:0050532">
    <property type="term" value="F:2-phosphosulfolactate phosphatase activity"/>
    <property type="evidence" value="ECO:0007669"/>
    <property type="project" value="UniProtKB-EC"/>
</dbReference>
<evidence type="ECO:0000313" key="8">
    <source>
        <dbReference type="EMBL" id="QOV90988.1"/>
    </source>
</evidence>
<comment type="catalytic activity">
    <reaction evidence="7">
        <text>(2R)-O-phospho-3-sulfolactate + H2O = (2R)-3-sulfolactate + phosphate</text>
        <dbReference type="Rhea" id="RHEA:23416"/>
        <dbReference type="ChEBI" id="CHEBI:15377"/>
        <dbReference type="ChEBI" id="CHEBI:15597"/>
        <dbReference type="ChEBI" id="CHEBI:43474"/>
        <dbReference type="ChEBI" id="CHEBI:58738"/>
        <dbReference type="EC" id="3.1.3.71"/>
    </reaction>
</comment>
<organism evidence="8 9">
    <name type="scientific">Humisphaera borealis</name>
    <dbReference type="NCBI Taxonomy" id="2807512"/>
    <lineage>
        <taxon>Bacteria</taxon>
        <taxon>Pseudomonadati</taxon>
        <taxon>Planctomycetota</taxon>
        <taxon>Phycisphaerae</taxon>
        <taxon>Tepidisphaerales</taxon>
        <taxon>Tepidisphaeraceae</taxon>
        <taxon>Humisphaera</taxon>
    </lineage>
</organism>
<dbReference type="EMBL" id="CP063458">
    <property type="protein sequence ID" value="QOV90988.1"/>
    <property type="molecule type" value="Genomic_DNA"/>
</dbReference>
<dbReference type="SUPFAM" id="SSF142823">
    <property type="entry name" value="ComB-like"/>
    <property type="match status" value="1"/>
</dbReference>
<reference evidence="8 9" key="1">
    <citation type="submission" date="2020-10" db="EMBL/GenBank/DDBJ databases">
        <title>Wide distribution of Phycisphaera-like planctomycetes from WD2101 soil group in peatlands and genome analysis of the first cultivated representative.</title>
        <authorList>
            <person name="Dedysh S.N."/>
            <person name="Beletsky A.V."/>
            <person name="Ivanova A."/>
            <person name="Kulichevskaya I.S."/>
            <person name="Suzina N.E."/>
            <person name="Philippov D.A."/>
            <person name="Rakitin A.L."/>
            <person name="Mardanov A.V."/>
            <person name="Ravin N.V."/>
        </authorList>
    </citation>
    <scope>NUCLEOTIDE SEQUENCE [LARGE SCALE GENOMIC DNA]</scope>
    <source>
        <strain evidence="8 9">M1803</strain>
    </source>
</reference>
<accession>A0A7M2WZQ9</accession>
<evidence type="ECO:0000256" key="4">
    <source>
        <dbReference type="ARBA" id="ARBA00021948"/>
    </source>
</evidence>
<dbReference type="Proteomes" id="UP000593765">
    <property type="component" value="Chromosome"/>
</dbReference>
<dbReference type="InterPro" id="IPR036702">
    <property type="entry name" value="ComB-like_sf"/>
</dbReference>